<dbReference type="GO" id="GO:0030600">
    <property type="term" value="F:feruloyl esterase activity"/>
    <property type="evidence" value="ECO:0007669"/>
    <property type="project" value="UniProtKB-ARBA"/>
</dbReference>
<organism evidence="9 10">
    <name type="scientific">Apiotrichum porosum</name>
    <dbReference type="NCBI Taxonomy" id="105984"/>
    <lineage>
        <taxon>Eukaryota</taxon>
        <taxon>Fungi</taxon>
        <taxon>Dikarya</taxon>
        <taxon>Basidiomycota</taxon>
        <taxon>Agaricomycotina</taxon>
        <taxon>Tremellomycetes</taxon>
        <taxon>Trichosporonales</taxon>
        <taxon>Trichosporonaceae</taxon>
        <taxon>Apiotrichum</taxon>
    </lineage>
</organism>
<dbReference type="InterPro" id="IPR011118">
    <property type="entry name" value="Tannase/feruloyl_esterase"/>
</dbReference>
<feature type="signal peptide" evidence="8">
    <location>
        <begin position="1"/>
        <end position="16"/>
    </location>
</feature>
<name>A0A427XK80_9TREE</name>
<evidence type="ECO:0000256" key="2">
    <source>
        <dbReference type="ARBA" id="ARBA00022487"/>
    </source>
</evidence>
<dbReference type="SUPFAM" id="SSF53474">
    <property type="entry name" value="alpha/beta-Hydrolases"/>
    <property type="match status" value="1"/>
</dbReference>
<protein>
    <recommendedName>
        <fullName evidence="8">Carboxylic ester hydrolase</fullName>
        <ecNumber evidence="8">3.1.1.-</ecNumber>
    </recommendedName>
</protein>
<dbReference type="PANTHER" id="PTHR33938:SF16">
    <property type="entry name" value="CARBOXYLIC ESTER HYDROLASE"/>
    <property type="match status" value="1"/>
</dbReference>
<evidence type="ECO:0000256" key="3">
    <source>
        <dbReference type="ARBA" id="ARBA00022723"/>
    </source>
</evidence>
<reference evidence="9 10" key="1">
    <citation type="submission" date="2018-11" db="EMBL/GenBank/DDBJ databases">
        <title>Genome sequence of Apiotrichum porosum DSM 27194.</title>
        <authorList>
            <person name="Aliyu H."/>
            <person name="Gorte O."/>
            <person name="Ochsenreither K."/>
        </authorList>
    </citation>
    <scope>NUCLEOTIDE SEQUENCE [LARGE SCALE GENOMIC DNA]</scope>
    <source>
        <strain evidence="9 10">DSM 27194</strain>
    </source>
</reference>
<keyword evidence="3" id="KW-0479">Metal-binding</keyword>
<evidence type="ECO:0000313" key="9">
    <source>
        <dbReference type="EMBL" id="RSH79202.1"/>
    </source>
</evidence>
<evidence type="ECO:0000256" key="5">
    <source>
        <dbReference type="ARBA" id="ARBA00022801"/>
    </source>
</evidence>
<comment type="caution">
    <text evidence="9">The sequence shown here is derived from an EMBL/GenBank/DDBJ whole genome shotgun (WGS) entry which is preliminary data.</text>
</comment>
<proteinExistence type="inferred from homology"/>
<dbReference type="EC" id="3.1.1.-" evidence="8"/>
<keyword evidence="6" id="KW-0106">Calcium</keyword>
<dbReference type="Pfam" id="PF07519">
    <property type="entry name" value="Tannase"/>
    <property type="match status" value="1"/>
</dbReference>
<dbReference type="GO" id="GO:0046872">
    <property type="term" value="F:metal ion binding"/>
    <property type="evidence" value="ECO:0007669"/>
    <property type="project" value="UniProtKB-KW"/>
</dbReference>
<comment type="similarity">
    <text evidence="1 8">Belongs to the tannase family.</text>
</comment>
<keyword evidence="4 8" id="KW-0732">Signal</keyword>
<evidence type="ECO:0000256" key="1">
    <source>
        <dbReference type="ARBA" id="ARBA00006249"/>
    </source>
</evidence>
<evidence type="ECO:0000313" key="10">
    <source>
        <dbReference type="Proteomes" id="UP000279236"/>
    </source>
</evidence>
<evidence type="ECO:0000256" key="7">
    <source>
        <dbReference type="ARBA" id="ARBA00023157"/>
    </source>
</evidence>
<keyword evidence="10" id="KW-1185">Reference proteome</keyword>
<dbReference type="Proteomes" id="UP000279236">
    <property type="component" value="Unassembled WGS sequence"/>
</dbReference>
<evidence type="ECO:0000256" key="6">
    <source>
        <dbReference type="ARBA" id="ARBA00022837"/>
    </source>
</evidence>
<sequence length="603" mass="64532">MTIAFTLAAAAGAVLANAMPAPRAASLDTLCTSSSVAGLLPYDAILGVTIVNSTVGVNTGTYNSSGTQYSYCNVTFQYEHDGVSDADVWVQYILPDPSTFKNRYLSTGGGGNAINSGVPTNGLAYGAVGGRTDGGFGGFDAEFDTDGVDVLANGTVNIWVIKLFGYLAHHEMAVLGKQLTRNFYSLDATISTEVTSGDGTTNYVNTTSTETNGTRLYSYYQACSEGGREGWSQLQRFGDQFDGAVVGAPAFRYAHQQANHMFSAVVEQTLDYVPPPCELEAIVTAIIDACDPLDGRTDGVISRSDLCLLNFNLTSVIGTSYYCAASTASSGMGGNGGGSSAPEQSGNVSALGVEVAQTILDGLHDSNGNKAYLSWAIGASFADATSSTYNNATGKWELPDIGIAATWIGRVLLGLQETDMSLTGIDYDQIVDWMYYGWQNYFDTLHTTWPDLSPLNNAGGKVIHYHGEADNSVPVGSSVHYYETVASTMYPSLNYTEAHTALAEWYRLYLIPGAAHCATNSLQPNGPWPTDMLSQVISWVEDGVVPTTLSANVTEGDFIGSQDICAWPLRPYWNSNTSMVCQYDQASIDTWQYTFPAFKLPVW</sequence>
<evidence type="ECO:0000256" key="8">
    <source>
        <dbReference type="RuleBase" id="RU361238"/>
    </source>
</evidence>
<dbReference type="GeneID" id="39585784"/>
<keyword evidence="2" id="KW-0719">Serine esterase</keyword>
<keyword evidence="7" id="KW-1015">Disulfide bond</keyword>
<accession>A0A427XK80</accession>
<keyword evidence="5 8" id="KW-0378">Hydrolase</keyword>
<dbReference type="RefSeq" id="XP_028474349.1">
    <property type="nucleotide sequence ID" value="XM_028617042.1"/>
</dbReference>
<dbReference type="EMBL" id="RSCE01000010">
    <property type="protein sequence ID" value="RSH79202.1"/>
    <property type="molecule type" value="Genomic_DNA"/>
</dbReference>
<feature type="chain" id="PRO_5018819310" description="Carboxylic ester hydrolase" evidence="8">
    <location>
        <begin position="17"/>
        <end position="603"/>
    </location>
</feature>
<dbReference type="PANTHER" id="PTHR33938">
    <property type="entry name" value="FERULOYL ESTERASE B-RELATED"/>
    <property type="match status" value="1"/>
</dbReference>
<dbReference type="OrthoDB" id="3039123at2759"/>
<dbReference type="AlphaFoldDB" id="A0A427XK80"/>
<gene>
    <name evidence="9" type="ORF">EHS24_001241</name>
</gene>
<evidence type="ECO:0000256" key="4">
    <source>
        <dbReference type="ARBA" id="ARBA00022729"/>
    </source>
</evidence>
<dbReference type="InterPro" id="IPR029058">
    <property type="entry name" value="AB_hydrolase_fold"/>
</dbReference>